<dbReference type="PROSITE" id="PS50222">
    <property type="entry name" value="EF_HAND_2"/>
    <property type="match status" value="3"/>
</dbReference>
<dbReference type="GO" id="GO:0015293">
    <property type="term" value="F:symporter activity"/>
    <property type="evidence" value="ECO:0007669"/>
    <property type="project" value="UniProtKB-KW"/>
</dbReference>
<dbReference type="InterPro" id="IPR004481">
    <property type="entry name" value="K/Na/Ca-exchanger"/>
</dbReference>
<accession>A0A6T8HGY9</accession>
<dbReference type="AlphaFoldDB" id="A0A6T8HGY9"/>
<evidence type="ECO:0000259" key="18">
    <source>
        <dbReference type="PROSITE" id="PS50222"/>
    </source>
</evidence>
<dbReference type="GO" id="GO:0005509">
    <property type="term" value="F:calcium ion binding"/>
    <property type="evidence" value="ECO:0007669"/>
    <property type="project" value="InterPro"/>
</dbReference>
<dbReference type="Gene3D" id="1.20.1420.30">
    <property type="entry name" value="NCX, central ion-binding region"/>
    <property type="match status" value="1"/>
</dbReference>
<evidence type="ECO:0000256" key="14">
    <source>
        <dbReference type="ARBA" id="ARBA00023065"/>
    </source>
</evidence>
<gene>
    <name evidence="19" type="ORF">PINE0816_LOCUS5815</name>
    <name evidence="20" type="ORF">PINE0816_LOCUS5816</name>
</gene>
<feature type="domain" description="EF-hand" evidence="18">
    <location>
        <begin position="139"/>
        <end position="169"/>
    </location>
</feature>
<keyword evidence="4" id="KW-0050">Antiport</keyword>
<dbReference type="PANTHER" id="PTHR10846">
    <property type="entry name" value="SODIUM/POTASSIUM/CALCIUM EXCHANGER"/>
    <property type="match status" value="1"/>
</dbReference>
<keyword evidence="9" id="KW-0106">Calcium</keyword>
<keyword evidence="8" id="KW-0732">Signal</keyword>
<keyword evidence="14" id="KW-0406">Ion transport</keyword>
<evidence type="ECO:0000256" key="6">
    <source>
        <dbReference type="ARBA" id="ARBA00022568"/>
    </source>
</evidence>
<keyword evidence="3" id="KW-0813">Transport</keyword>
<dbReference type="GO" id="GO:0005886">
    <property type="term" value="C:plasma membrane"/>
    <property type="evidence" value="ECO:0007669"/>
    <property type="project" value="TreeGrafter"/>
</dbReference>
<keyword evidence="11" id="KW-0630">Potassium</keyword>
<feature type="transmembrane region" description="Helical" evidence="17">
    <location>
        <begin position="241"/>
        <end position="258"/>
    </location>
</feature>
<dbReference type="Pfam" id="PF13202">
    <property type="entry name" value="EF-hand_5"/>
    <property type="match status" value="1"/>
</dbReference>
<reference evidence="20" key="1">
    <citation type="submission" date="2021-01" db="EMBL/GenBank/DDBJ databases">
        <authorList>
            <person name="Corre E."/>
            <person name="Pelletier E."/>
            <person name="Niang G."/>
            <person name="Scheremetjew M."/>
            <person name="Finn R."/>
            <person name="Kale V."/>
            <person name="Holt S."/>
            <person name="Cochrane G."/>
            <person name="Meng A."/>
            <person name="Brown T."/>
            <person name="Cohen L."/>
        </authorList>
    </citation>
    <scope>NUCLEOTIDE SEQUENCE</scope>
    <source>
        <strain evidence="20">CCAP1064/1</strain>
    </source>
</reference>
<dbReference type="Gene3D" id="1.10.238.10">
    <property type="entry name" value="EF-hand"/>
    <property type="match status" value="2"/>
</dbReference>
<dbReference type="GO" id="GO:0006874">
    <property type="term" value="P:intracellular calcium ion homeostasis"/>
    <property type="evidence" value="ECO:0007669"/>
    <property type="project" value="TreeGrafter"/>
</dbReference>
<comment type="similarity">
    <text evidence="2">Belongs to the Ca(2+):cation antiporter (CaCA) (TC 2.A.19) family. SLC24A subfamily.</text>
</comment>
<sequence length="429" mass="48320">MYFGYVLIMAYNRVLFKKITGEELVDPTEAKPGGFIAFRAGVIELLTTPNVRFRKLGVGFITSMAGDVDEAFDQVDKDRDGHIDKDELRQVLSDMNFEPSEEEVESFMNELDEDKNGRVDKKEFKVWFVSQSNYVKNNIKRVFDEVDTSRDGVIGRGEMSALLKRLAPQVISEDDITEAMESCYQSGSKDTISFEEFSDWYSQSLLYEKQKDLVENDGAVKQEESILESLSPKEVDSCMSYIRWLILIPLHATFAFTVPDVRRAGMGGYCYAAFVISICWIGVCSYFMVGWATTIGETLGIPVYIMGLTFLAAGTSVPDLLSSVIVATRGFGDMAVSSSIGSNIFDILVGLPVPWLAFTIYPNDEEFVYIAADGVWLQIIILLVMLVLIIVSVHLQGWKLTKTLGYFMFFFYFLFLAQAVLCEYVFDVC</sequence>
<feature type="transmembrane region" description="Helical" evidence="17">
    <location>
        <begin position="403"/>
        <end position="426"/>
    </location>
</feature>
<feature type="transmembrane region" description="Helical" evidence="17">
    <location>
        <begin position="340"/>
        <end position="361"/>
    </location>
</feature>
<dbReference type="InterPro" id="IPR011992">
    <property type="entry name" value="EF-hand-dom_pair"/>
</dbReference>
<evidence type="ECO:0000256" key="13">
    <source>
        <dbReference type="ARBA" id="ARBA00023053"/>
    </source>
</evidence>
<dbReference type="PANTHER" id="PTHR10846:SF73">
    <property type="entry name" value="SODIUM_CALCIUM EXCHANGER MEMBRANE REGION DOMAIN-CONTAINING PROTEIN"/>
    <property type="match status" value="1"/>
</dbReference>
<dbReference type="SMART" id="SM00054">
    <property type="entry name" value="EFh"/>
    <property type="match status" value="3"/>
</dbReference>
<keyword evidence="6" id="KW-0109">Calcium transport</keyword>
<evidence type="ECO:0000256" key="11">
    <source>
        <dbReference type="ARBA" id="ARBA00022958"/>
    </source>
</evidence>
<evidence type="ECO:0000256" key="2">
    <source>
        <dbReference type="ARBA" id="ARBA00005364"/>
    </source>
</evidence>
<dbReference type="InterPro" id="IPR018247">
    <property type="entry name" value="EF_Hand_1_Ca_BS"/>
</dbReference>
<keyword evidence="7 17" id="KW-0812">Transmembrane</keyword>
<dbReference type="Pfam" id="PF01699">
    <property type="entry name" value="Na_Ca_ex"/>
    <property type="match status" value="1"/>
</dbReference>
<feature type="transmembrane region" description="Helical" evidence="17">
    <location>
        <begin position="367"/>
        <end position="391"/>
    </location>
</feature>
<evidence type="ECO:0000256" key="9">
    <source>
        <dbReference type="ARBA" id="ARBA00022837"/>
    </source>
</evidence>
<keyword evidence="12 17" id="KW-1133">Transmembrane helix</keyword>
<evidence type="ECO:0000256" key="8">
    <source>
        <dbReference type="ARBA" id="ARBA00022729"/>
    </source>
</evidence>
<dbReference type="InterPro" id="IPR002048">
    <property type="entry name" value="EF_hand_dom"/>
</dbReference>
<evidence type="ECO:0000256" key="1">
    <source>
        <dbReference type="ARBA" id="ARBA00004141"/>
    </source>
</evidence>
<evidence type="ECO:0000256" key="5">
    <source>
        <dbReference type="ARBA" id="ARBA00022538"/>
    </source>
</evidence>
<dbReference type="PROSITE" id="PS00018">
    <property type="entry name" value="EF_HAND_1"/>
    <property type="match status" value="3"/>
</dbReference>
<evidence type="ECO:0000256" key="16">
    <source>
        <dbReference type="ARBA" id="ARBA00023201"/>
    </source>
</evidence>
<evidence type="ECO:0000256" key="15">
    <source>
        <dbReference type="ARBA" id="ARBA00023136"/>
    </source>
</evidence>
<feature type="transmembrane region" description="Helical" evidence="17">
    <location>
        <begin position="270"/>
        <end position="289"/>
    </location>
</feature>
<evidence type="ECO:0000256" key="12">
    <source>
        <dbReference type="ARBA" id="ARBA00022989"/>
    </source>
</evidence>
<evidence type="ECO:0000313" key="19">
    <source>
        <dbReference type="EMBL" id="CAD8409692.1"/>
    </source>
</evidence>
<evidence type="ECO:0000256" key="4">
    <source>
        <dbReference type="ARBA" id="ARBA00022449"/>
    </source>
</evidence>
<name>A0A6T8HGY9_9STRA</name>
<dbReference type="EMBL" id="HBEL01012152">
    <property type="protein sequence ID" value="CAD8409692.1"/>
    <property type="molecule type" value="Transcribed_RNA"/>
</dbReference>
<dbReference type="GO" id="GO:0008273">
    <property type="term" value="F:calcium, potassium:sodium antiporter activity"/>
    <property type="evidence" value="ECO:0007669"/>
    <property type="project" value="TreeGrafter"/>
</dbReference>
<dbReference type="EMBL" id="HBEL01012154">
    <property type="protein sequence ID" value="CAD8409693.1"/>
    <property type="molecule type" value="Transcribed_RNA"/>
</dbReference>
<evidence type="ECO:0000256" key="7">
    <source>
        <dbReference type="ARBA" id="ARBA00022692"/>
    </source>
</evidence>
<keyword evidence="13" id="KW-0915">Sodium</keyword>
<evidence type="ECO:0000313" key="20">
    <source>
        <dbReference type="EMBL" id="CAD8409693.1"/>
    </source>
</evidence>
<dbReference type="InterPro" id="IPR004837">
    <property type="entry name" value="NaCa_Exmemb"/>
</dbReference>
<keyword evidence="15 17" id="KW-0472">Membrane</keyword>
<proteinExistence type="inferred from homology"/>
<dbReference type="FunFam" id="1.20.1420.30:FF:000009">
    <property type="entry name" value="sodium/potassium/calcium exchanger 5 isoform X2"/>
    <property type="match status" value="1"/>
</dbReference>
<evidence type="ECO:0000256" key="17">
    <source>
        <dbReference type="SAM" id="Phobius"/>
    </source>
</evidence>
<keyword evidence="16" id="KW-0739">Sodium transport</keyword>
<dbReference type="SUPFAM" id="SSF47473">
    <property type="entry name" value="EF-hand"/>
    <property type="match status" value="1"/>
</dbReference>
<dbReference type="GO" id="GO:0005262">
    <property type="term" value="F:calcium channel activity"/>
    <property type="evidence" value="ECO:0007669"/>
    <property type="project" value="TreeGrafter"/>
</dbReference>
<keyword evidence="5" id="KW-0633">Potassium transport</keyword>
<feature type="domain" description="EF-hand" evidence="18">
    <location>
        <begin position="99"/>
        <end position="134"/>
    </location>
</feature>
<organism evidence="20">
    <name type="scientific">Proboscia inermis</name>
    <dbReference type="NCBI Taxonomy" id="420281"/>
    <lineage>
        <taxon>Eukaryota</taxon>
        <taxon>Sar</taxon>
        <taxon>Stramenopiles</taxon>
        <taxon>Ochrophyta</taxon>
        <taxon>Bacillariophyta</taxon>
        <taxon>Coscinodiscophyceae</taxon>
        <taxon>Rhizosoleniophycidae</taxon>
        <taxon>Rhizosoleniales</taxon>
        <taxon>Rhizosoleniaceae</taxon>
        <taxon>Proboscia</taxon>
    </lineage>
</organism>
<protein>
    <recommendedName>
        <fullName evidence="18">EF-hand domain-containing protein</fullName>
    </recommendedName>
</protein>
<evidence type="ECO:0000256" key="3">
    <source>
        <dbReference type="ARBA" id="ARBA00022448"/>
    </source>
</evidence>
<feature type="domain" description="EF-hand" evidence="18">
    <location>
        <begin position="63"/>
        <end position="98"/>
    </location>
</feature>
<feature type="transmembrane region" description="Helical" evidence="17">
    <location>
        <begin position="301"/>
        <end position="328"/>
    </location>
</feature>
<evidence type="ECO:0000256" key="10">
    <source>
        <dbReference type="ARBA" id="ARBA00022847"/>
    </source>
</evidence>
<comment type="subcellular location">
    <subcellularLocation>
        <location evidence="1">Membrane</location>
        <topology evidence="1">Multi-pass membrane protein</topology>
    </subcellularLocation>
</comment>
<dbReference type="InterPro" id="IPR044880">
    <property type="entry name" value="NCX_ion-bd_dom_sf"/>
</dbReference>
<dbReference type="Pfam" id="PF13499">
    <property type="entry name" value="EF-hand_7"/>
    <property type="match status" value="1"/>
</dbReference>
<dbReference type="CDD" id="cd00051">
    <property type="entry name" value="EFh"/>
    <property type="match status" value="1"/>
</dbReference>
<keyword evidence="10" id="KW-0769">Symport</keyword>